<dbReference type="CDD" id="cd13539">
    <property type="entry name" value="PBP2_AvModA"/>
    <property type="match status" value="1"/>
</dbReference>
<evidence type="ECO:0000256" key="2">
    <source>
        <dbReference type="ARBA" id="ARBA00022505"/>
    </source>
</evidence>
<keyword evidence="4" id="KW-0732">Signal</keyword>
<dbReference type="RefSeq" id="WP_089068708.1">
    <property type="nucleotide sequence ID" value="NZ_CP022358.1"/>
</dbReference>
<dbReference type="SUPFAM" id="SSF53850">
    <property type="entry name" value="Periplasmic binding protein-like II"/>
    <property type="match status" value="1"/>
</dbReference>
<gene>
    <name evidence="7" type="primary">modA</name>
    <name evidence="7" type="ORF">CF168_19455</name>
</gene>
<organism evidence="7 8">
    <name type="scientific">Shewanella bicestrii</name>
    <dbReference type="NCBI Taxonomy" id="2018305"/>
    <lineage>
        <taxon>Bacteria</taxon>
        <taxon>Pseudomonadati</taxon>
        <taxon>Pseudomonadota</taxon>
        <taxon>Gammaproteobacteria</taxon>
        <taxon>Alteromonadales</taxon>
        <taxon>Shewanellaceae</taxon>
        <taxon>Shewanella</taxon>
    </lineage>
</organism>
<dbReference type="PANTHER" id="PTHR30632">
    <property type="entry name" value="MOLYBDATE-BINDING PERIPLASMIC PROTEIN"/>
    <property type="match status" value="1"/>
</dbReference>
<dbReference type="GO" id="GO:0015689">
    <property type="term" value="P:molybdate ion transport"/>
    <property type="evidence" value="ECO:0007669"/>
    <property type="project" value="InterPro"/>
</dbReference>
<dbReference type="InterPro" id="IPR005950">
    <property type="entry name" value="ModA"/>
</dbReference>
<dbReference type="EMBL" id="CP022358">
    <property type="protein sequence ID" value="ASK70871.1"/>
    <property type="molecule type" value="Genomic_DNA"/>
</dbReference>
<evidence type="ECO:0000256" key="3">
    <source>
        <dbReference type="ARBA" id="ARBA00022723"/>
    </source>
</evidence>
<dbReference type="PIRSF" id="PIRSF004846">
    <property type="entry name" value="ModA"/>
    <property type="match status" value="1"/>
</dbReference>
<dbReference type="Pfam" id="PF13531">
    <property type="entry name" value="SBP_bac_11"/>
    <property type="match status" value="1"/>
</dbReference>
<proteinExistence type="inferred from homology"/>
<keyword evidence="8" id="KW-1185">Reference proteome</keyword>
<dbReference type="Gene3D" id="3.40.190.10">
    <property type="entry name" value="Periplasmic binding protein-like II"/>
    <property type="match status" value="2"/>
</dbReference>
<dbReference type="GO" id="GO:1901359">
    <property type="term" value="F:tungstate binding"/>
    <property type="evidence" value="ECO:0007669"/>
    <property type="project" value="UniProtKB-ARBA"/>
</dbReference>
<accession>A0A220USG3</accession>
<dbReference type="Proteomes" id="UP000198367">
    <property type="component" value="Chromosome"/>
</dbReference>
<reference evidence="7 8" key="1">
    <citation type="submission" date="2017-07" db="EMBL/GenBank/DDBJ databases">
        <title>Phenotypical and genomic characterization of a clinical isolate of Shewanella bicestrii sp. nov. producing an extended-spectrum beta-lactamase and a new oxacillinase variant.</title>
        <authorList>
            <person name="Jousset A.B."/>
            <person name="Bonnin R.A."/>
            <person name="Girlich D."/>
            <person name="Dabos L."/>
            <person name="Potron A."/>
            <person name="Dortet L."/>
            <person name="Glaser P."/>
            <person name="Naas T."/>
        </authorList>
    </citation>
    <scope>NUCLEOTIDE SEQUENCE [LARGE SCALE GENOMIC DNA]</scope>
    <source>
        <strain evidence="7 8">JAB-1</strain>
    </source>
</reference>
<comment type="subunit">
    <text evidence="5">The complex is composed of two ATP-binding proteins (ModC), two transmembrane proteins (ModB) and a solute-binding protein (ModA).</text>
</comment>
<keyword evidence="3 6" id="KW-0479">Metal-binding</keyword>
<feature type="binding site" evidence="6">
    <location>
        <position position="70"/>
    </location>
    <ligand>
        <name>molybdate</name>
        <dbReference type="ChEBI" id="CHEBI:36264"/>
    </ligand>
</feature>
<protein>
    <submittedName>
        <fullName evidence="7">Molybdate ABC transporter substrate-binding protein</fullName>
    </submittedName>
</protein>
<comment type="similarity">
    <text evidence="1">Belongs to the bacterial solute-binding protein ModA family.</text>
</comment>
<dbReference type="KEGG" id="sbj:CF168_19455"/>
<dbReference type="AlphaFoldDB" id="A0A220USG3"/>
<keyword evidence="2 6" id="KW-0500">Molybdenum</keyword>
<evidence type="ECO:0000256" key="5">
    <source>
        <dbReference type="ARBA" id="ARBA00062515"/>
    </source>
</evidence>
<dbReference type="InterPro" id="IPR050682">
    <property type="entry name" value="ModA/WtpA"/>
</dbReference>
<evidence type="ECO:0000256" key="4">
    <source>
        <dbReference type="ARBA" id="ARBA00022729"/>
    </source>
</evidence>
<dbReference type="PANTHER" id="PTHR30632:SF14">
    <property type="entry name" value="TUNGSTATE_MOLYBDATE_CHROMATE-BINDING PROTEIN MODA"/>
    <property type="match status" value="1"/>
</dbReference>
<dbReference type="GO" id="GO:0046872">
    <property type="term" value="F:metal ion binding"/>
    <property type="evidence" value="ECO:0007669"/>
    <property type="project" value="UniProtKB-KW"/>
</dbReference>
<evidence type="ECO:0000313" key="7">
    <source>
        <dbReference type="EMBL" id="ASK70871.1"/>
    </source>
</evidence>
<name>A0A220USG3_9GAMM</name>
<evidence type="ECO:0000313" key="8">
    <source>
        <dbReference type="Proteomes" id="UP000198367"/>
    </source>
</evidence>
<evidence type="ECO:0000256" key="6">
    <source>
        <dbReference type="PIRSR" id="PIRSR004846-1"/>
    </source>
</evidence>
<dbReference type="GO" id="GO:0030973">
    <property type="term" value="F:molybdate ion binding"/>
    <property type="evidence" value="ECO:0007669"/>
    <property type="project" value="InterPro"/>
</dbReference>
<dbReference type="NCBIfam" id="TIGR01256">
    <property type="entry name" value="modA"/>
    <property type="match status" value="1"/>
</dbReference>
<dbReference type="InterPro" id="IPR044084">
    <property type="entry name" value="AvModA-like_subst-bd"/>
</dbReference>
<dbReference type="FunFam" id="3.40.190.10:FF:000035">
    <property type="entry name" value="Molybdate ABC transporter substrate-binding protein"/>
    <property type="match status" value="1"/>
</dbReference>
<evidence type="ECO:0000256" key="1">
    <source>
        <dbReference type="ARBA" id="ARBA00009175"/>
    </source>
</evidence>
<sequence length="267" mass="28440">MHSVTGLGKIWSLVFALGLSCCVALMPAVSRAETVPAIAAAANIKFALDDIVKNFSAETGLKVRVSYGSSGNFVAQIQHGAPFELLLSADERYIHELQKAGFTRDAGVQYAVGRLALVAPNKSPLTLDAELNGVKNLLAAGKLERFAIANPEHAPYGERARELLQKLGLWDGLQTKLILGENASQAAQFAVSGSTQGGIIPLSLALAPQFKALGQAIALPEELHGPLNQRMALMPKAGATAERFYQYLQSDAARAVFLQYGFGLPVR</sequence>